<accession>A0ABY6IXY8</accession>
<sequence>MISQLSNVPSNIVAFRASGEVTKEDFETDVLPAVQELVKRTGKLNYLMVIDTDIKNFTGGAWVQDALLGIKQLTKWHRAAILTDSENINKFTDAFSYLVPGEFKGFRTNELEAAVLWVSAED</sequence>
<name>A0ABY6IXY8_9BACT</name>
<protein>
    <submittedName>
        <fullName evidence="1">STAS/SEC14 domain-containing protein</fullName>
    </submittedName>
</protein>
<dbReference type="Pfam" id="PF11964">
    <property type="entry name" value="SpoIIAA-like"/>
    <property type="match status" value="1"/>
</dbReference>
<evidence type="ECO:0000313" key="2">
    <source>
        <dbReference type="Proteomes" id="UP001162741"/>
    </source>
</evidence>
<dbReference type="InterPro" id="IPR036513">
    <property type="entry name" value="STAS_dom_sf"/>
</dbReference>
<keyword evidence="2" id="KW-1185">Reference proteome</keyword>
<gene>
    <name evidence="1" type="ORF">MKQ68_14410</name>
</gene>
<dbReference type="EMBL" id="CP107006">
    <property type="protein sequence ID" value="UYQ91282.1"/>
    <property type="molecule type" value="Genomic_DNA"/>
</dbReference>
<organism evidence="1 2">
    <name type="scientific">Chitinophaga horti</name>
    <dbReference type="NCBI Taxonomy" id="2920382"/>
    <lineage>
        <taxon>Bacteria</taxon>
        <taxon>Pseudomonadati</taxon>
        <taxon>Bacteroidota</taxon>
        <taxon>Chitinophagia</taxon>
        <taxon>Chitinophagales</taxon>
        <taxon>Chitinophagaceae</taxon>
        <taxon>Chitinophaga</taxon>
    </lineage>
</organism>
<dbReference type="Gene3D" id="3.40.50.10600">
    <property type="entry name" value="SpoIIaa-like domains"/>
    <property type="match status" value="1"/>
</dbReference>
<dbReference type="InterPro" id="IPR038396">
    <property type="entry name" value="SpoIIAA-like_sf"/>
</dbReference>
<dbReference type="Proteomes" id="UP001162741">
    <property type="component" value="Chromosome"/>
</dbReference>
<dbReference type="RefSeq" id="WP_255860410.1">
    <property type="nucleotide sequence ID" value="NZ_CP107006.1"/>
</dbReference>
<evidence type="ECO:0000313" key="1">
    <source>
        <dbReference type="EMBL" id="UYQ91282.1"/>
    </source>
</evidence>
<proteinExistence type="predicted"/>
<dbReference type="InterPro" id="IPR021866">
    <property type="entry name" value="SpoIIAA-like"/>
</dbReference>
<dbReference type="SUPFAM" id="SSF52091">
    <property type="entry name" value="SpoIIaa-like"/>
    <property type="match status" value="1"/>
</dbReference>
<reference evidence="1" key="1">
    <citation type="submission" date="2022-10" db="EMBL/GenBank/DDBJ databases">
        <title>Chitinophaga sp. nov., isolated from soil.</title>
        <authorList>
            <person name="Jeon C.O."/>
        </authorList>
    </citation>
    <scope>NUCLEOTIDE SEQUENCE</scope>
    <source>
        <strain evidence="1">R8</strain>
    </source>
</reference>